<dbReference type="PANTHER" id="PTHR10434">
    <property type="entry name" value="1-ACYL-SN-GLYCEROL-3-PHOSPHATE ACYLTRANSFERASE"/>
    <property type="match status" value="1"/>
</dbReference>
<evidence type="ECO:0000256" key="2">
    <source>
        <dbReference type="ARBA" id="ARBA00022679"/>
    </source>
</evidence>
<proteinExistence type="predicted"/>
<dbReference type="AlphaFoldDB" id="A0AB38YBQ1"/>
<evidence type="ECO:0000256" key="3">
    <source>
        <dbReference type="ARBA" id="ARBA00023315"/>
    </source>
</evidence>
<gene>
    <name evidence="6" type="ORF">NFC81_08395</name>
</gene>
<feature type="compositionally biased region" description="Basic and acidic residues" evidence="4">
    <location>
        <begin position="201"/>
        <end position="210"/>
    </location>
</feature>
<dbReference type="InterPro" id="IPR002123">
    <property type="entry name" value="Plipid/glycerol_acylTrfase"/>
</dbReference>
<keyword evidence="3 6" id="KW-0012">Acyltransferase</keyword>
<name>A0AB38YBQ1_9GAMM</name>
<feature type="domain" description="Phospholipid/glycerol acyltransferase" evidence="5">
    <location>
        <begin position="42"/>
        <end position="154"/>
    </location>
</feature>
<dbReference type="RefSeq" id="WP_304994036.1">
    <property type="nucleotide sequence ID" value="NZ_CP101717.1"/>
</dbReference>
<evidence type="ECO:0000256" key="1">
    <source>
        <dbReference type="ARBA" id="ARBA00005189"/>
    </source>
</evidence>
<dbReference type="GO" id="GO:0006654">
    <property type="term" value="P:phosphatidic acid biosynthetic process"/>
    <property type="evidence" value="ECO:0007669"/>
    <property type="project" value="TreeGrafter"/>
</dbReference>
<keyword evidence="2" id="KW-0808">Transferase</keyword>
<dbReference type="CDD" id="cd07988">
    <property type="entry name" value="LPLAT_ABO13168-like"/>
    <property type="match status" value="1"/>
</dbReference>
<dbReference type="GO" id="GO:0003841">
    <property type="term" value="F:1-acylglycerol-3-phosphate O-acyltransferase activity"/>
    <property type="evidence" value="ECO:0007669"/>
    <property type="project" value="TreeGrafter"/>
</dbReference>
<reference evidence="6" key="1">
    <citation type="submission" date="2022-07" db="EMBL/GenBank/DDBJ databases">
        <title>Complete genome sequence of Salinispirillum sp. LH10-3-1 capable of multiple carbohydrate inversion isolated from a soda lake.</title>
        <authorList>
            <person name="Liu J."/>
            <person name="Zhai Y."/>
            <person name="Zhang H."/>
            <person name="Yang H."/>
            <person name="Qu J."/>
            <person name="Li J."/>
        </authorList>
    </citation>
    <scope>NUCLEOTIDE SEQUENCE</scope>
    <source>
        <strain evidence="6">LH 10-3-1</strain>
    </source>
</reference>
<dbReference type="SMART" id="SM00563">
    <property type="entry name" value="PlsC"/>
    <property type="match status" value="1"/>
</dbReference>
<evidence type="ECO:0000313" key="6">
    <source>
        <dbReference type="EMBL" id="WLD56752.1"/>
    </source>
</evidence>
<feature type="region of interest" description="Disordered" evidence="4">
    <location>
        <begin position="191"/>
        <end position="210"/>
    </location>
</feature>
<accession>A0AB38YBQ1</accession>
<dbReference type="PANTHER" id="PTHR10434:SF9">
    <property type="entry name" value="PHOSPHOLIPID_GLYCEROL ACYLTRANSFERASE DOMAIN-CONTAINING PROTEIN"/>
    <property type="match status" value="1"/>
</dbReference>
<dbReference type="Pfam" id="PF01553">
    <property type="entry name" value="Acyltransferase"/>
    <property type="match status" value="1"/>
</dbReference>
<evidence type="ECO:0000259" key="5">
    <source>
        <dbReference type="SMART" id="SM00563"/>
    </source>
</evidence>
<protein>
    <submittedName>
        <fullName evidence="6">Lysophospholipid acyltransferase family protein</fullName>
    </submittedName>
</protein>
<dbReference type="EMBL" id="CP101717">
    <property type="protein sequence ID" value="WLD56752.1"/>
    <property type="molecule type" value="Genomic_DNA"/>
</dbReference>
<comment type="pathway">
    <text evidence="1">Lipid metabolism.</text>
</comment>
<evidence type="ECO:0000256" key="4">
    <source>
        <dbReference type="SAM" id="MobiDB-lite"/>
    </source>
</evidence>
<organism evidence="6">
    <name type="scientific">Salinispirillum sp. LH 10-3-1</name>
    <dbReference type="NCBI Taxonomy" id="2952525"/>
    <lineage>
        <taxon>Bacteria</taxon>
        <taxon>Pseudomonadati</taxon>
        <taxon>Pseudomonadota</taxon>
        <taxon>Gammaproteobacteria</taxon>
        <taxon>Oceanospirillales</taxon>
        <taxon>Saccharospirillaceae</taxon>
        <taxon>Salinispirillum</taxon>
    </lineage>
</organism>
<sequence length="210" mass="23095">MSLPESQLPRRGNAFSSLLGRLILSLFGWKVTGQLPNVSKAILIGGPHTSNWDGVVTLSAMAMLRLDARVMVKDSAFVGPLGLLLRWLGAMPIDRNSARDVVQQTVDQLNAHAQFMVIVSPEGTRDGASQWKSGFWRIASAAGVPIVVATADYKKKEVSFPGLVMPSEDMDADMKQVLEFYRGVEPRHTERLSAPLAAMRNEPREKHDTQ</sequence>
<dbReference type="SUPFAM" id="SSF69593">
    <property type="entry name" value="Glycerol-3-phosphate (1)-acyltransferase"/>
    <property type="match status" value="1"/>
</dbReference>